<dbReference type="InterPro" id="IPR056173">
    <property type="entry name" value="Sec20_C"/>
</dbReference>
<evidence type="ECO:0000256" key="5">
    <source>
        <dbReference type="ARBA" id="ARBA00022892"/>
    </source>
</evidence>
<evidence type="ECO:0000256" key="6">
    <source>
        <dbReference type="ARBA" id="ARBA00022989"/>
    </source>
</evidence>
<evidence type="ECO:0000256" key="3">
    <source>
        <dbReference type="ARBA" id="ARBA00022692"/>
    </source>
</evidence>
<evidence type="ECO:0000256" key="4">
    <source>
        <dbReference type="ARBA" id="ARBA00022824"/>
    </source>
</evidence>
<dbReference type="AlphaFoldDB" id="A0AAE1Q832"/>
<dbReference type="GO" id="GO:0031201">
    <property type="term" value="C:SNARE complex"/>
    <property type="evidence" value="ECO:0007669"/>
    <property type="project" value="TreeGrafter"/>
</dbReference>
<evidence type="ECO:0000256" key="1">
    <source>
        <dbReference type="ARBA" id="ARBA00004163"/>
    </source>
</evidence>
<comment type="similarity">
    <text evidence="9">Belongs to the SEC20 family.</text>
</comment>
<dbReference type="InterPro" id="IPR005606">
    <property type="entry name" value="Sec20"/>
</dbReference>
<protein>
    <recommendedName>
        <fullName evidence="12">Sec20 C-terminal domain-containing protein</fullName>
    </recommendedName>
</protein>
<feature type="domain" description="Sec20 C-terminal" evidence="12">
    <location>
        <begin position="172"/>
        <end position="260"/>
    </location>
</feature>
<dbReference type="PANTHER" id="PTHR12825:SF0">
    <property type="entry name" value="VESICLE TRANSPORT PROTEIN SEC20"/>
    <property type="match status" value="1"/>
</dbReference>
<evidence type="ECO:0000256" key="8">
    <source>
        <dbReference type="ARBA" id="ARBA00023136"/>
    </source>
</evidence>
<keyword evidence="14" id="KW-1185">Reference proteome</keyword>
<dbReference type="EMBL" id="JAWZYT010000600">
    <property type="protein sequence ID" value="KAK4321325.1"/>
    <property type="molecule type" value="Genomic_DNA"/>
</dbReference>
<proteinExistence type="inferred from homology"/>
<feature type="compositionally biased region" description="Basic residues" evidence="10">
    <location>
        <begin position="149"/>
        <end position="162"/>
    </location>
</feature>
<keyword evidence="2" id="KW-0813">Transport</keyword>
<organism evidence="13 14">
    <name type="scientific">Petrolisthes manimaculis</name>
    <dbReference type="NCBI Taxonomy" id="1843537"/>
    <lineage>
        <taxon>Eukaryota</taxon>
        <taxon>Metazoa</taxon>
        <taxon>Ecdysozoa</taxon>
        <taxon>Arthropoda</taxon>
        <taxon>Crustacea</taxon>
        <taxon>Multicrustacea</taxon>
        <taxon>Malacostraca</taxon>
        <taxon>Eumalacostraca</taxon>
        <taxon>Eucarida</taxon>
        <taxon>Decapoda</taxon>
        <taxon>Pleocyemata</taxon>
        <taxon>Anomura</taxon>
        <taxon>Galatheoidea</taxon>
        <taxon>Porcellanidae</taxon>
        <taxon>Petrolisthes</taxon>
    </lineage>
</organism>
<accession>A0AAE1Q832</accession>
<comment type="caution">
    <text evidence="13">The sequence shown here is derived from an EMBL/GenBank/DDBJ whole genome shotgun (WGS) entry which is preliminary data.</text>
</comment>
<gene>
    <name evidence="13" type="ORF">Pmani_007866</name>
</gene>
<keyword evidence="4" id="KW-0256">Endoplasmic reticulum</keyword>
<evidence type="ECO:0000256" key="7">
    <source>
        <dbReference type="ARBA" id="ARBA00023054"/>
    </source>
</evidence>
<feature type="transmembrane region" description="Helical" evidence="11">
    <location>
        <begin position="240"/>
        <end position="257"/>
    </location>
</feature>
<evidence type="ECO:0000259" key="12">
    <source>
        <dbReference type="Pfam" id="PF03908"/>
    </source>
</evidence>
<reference evidence="13" key="1">
    <citation type="submission" date="2023-11" db="EMBL/GenBank/DDBJ databases">
        <title>Genome assemblies of two species of porcelain crab, Petrolisthes cinctipes and Petrolisthes manimaculis (Anomura: Porcellanidae).</title>
        <authorList>
            <person name="Angst P."/>
        </authorList>
    </citation>
    <scope>NUCLEOTIDE SEQUENCE</scope>
    <source>
        <strain evidence="13">PB745_02</strain>
        <tissue evidence="13">Gill</tissue>
    </source>
</reference>
<evidence type="ECO:0000313" key="13">
    <source>
        <dbReference type="EMBL" id="KAK4321325.1"/>
    </source>
</evidence>
<sequence>MDEEEDVYLSVIRQDIVKYDMLIKSLIQEIREHTGGQGELDNIGVLVRSRITQLRDQIEELKRLAQEGDSENVCQYLQEEAARSDKVLHDNHKAFRYALLVSQMAINQRSRDDLITTNTNNTTTTTTTTAGEGDGDETDNNNSSSSSTVRKRQSHPLHQHQHMSRELLVKNSTQVTDDLLTVTRLIRDNTEKSAKTVDRLVDGSQTITATQEELKTMDSVIGQAGKILSKYGRRENTDKLLIFLGLVFFMAACLVVMRNRFPLFF</sequence>
<dbReference type="GO" id="GO:0006890">
    <property type="term" value="P:retrograde vesicle-mediated transport, Golgi to endoplasmic reticulum"/>
    <property type="evidence" value="ECO:0007669"/>
    <property type="project" value="InterPro"/>
</dbReference>
<keyword evidence="8 11" id="KW-0472">Membrane</keyword>
<dbReference type="PANTHER" id="PTHR12825">
    <property type="entry name" value="BNIP1-RELATED"/>
    <property type="match status" value="1"/>
</dbReference>
<evidence type="ECO:0000256" key="11">
    <source>
        <dbReference type="SAM" id="Phobius"/>
    </source>
</evidence>
<dbReference type="Proteomes" id="UP001292094">
    <property type="component" value="Unassembled WGS sequence"/>
</dbReference>
<evidence type="ECO:0000313" key="14">
    <source>
        <dbReference type="Proteomes" id="UP001292094"/>
    </source>
</evidence>
<comment type="subcellular location">
    <subcellularLocation>
        <location evidence="1">Endoplasmic reticulum membrane</location>
        <topology evidence="1">Single-pass type IV membrane protein</topology>
    </subcellularLocation>
</comment>
<feature type="region of interest" description="Disordered" evidence="10">
    <location>
        <begin position="112"/>
        <end position="168"/>
    </location>
</feature>
<keyword evidence="5" id="KW-0931">ER-Golgi transport</keyword>
<name>A0AAE1Q832_9EUCA</name>
<keyword evidence="6 11" id="KW-1133">Transmembrane helix</keyword>
<evidence type="ECO:0000256" key="9">
    <source>
        <dbReference type="ARBA" id="ARBA00037934"/>
    </source>
</evidence>
<keyword evidence="7" id="KW-0175">Coiled coil</keyword>
<dbReference type="Pfam" id="PF03908">
    <property type="entry name" value="Sec20"/>
    <property type="match status" value="1"/>
</dbReference>
<dbReference type="GO" id="GO:0005789">
    <property type="term" value="C:endoplasmic reticulum membrane"/>
    <property type="evidence" value="ECO:0007669"/>
    <property type="project" value="UniProtKB-SubCell"/>
</dbReference>
<evidence type="ECO:0000256" key="2">
    <source>
        <dbReference type="ARBA" id="ARBA00022448"/>
    </source>
</evidence>
<feature type="compositionally biased region" description="Low complexity" evidence="10">
    <location>
        <begin position="116"/>
        <end position="131"/>
    </location>
</feature>
<evidence type="ECO:0000256" key="10">
    <source>
        <dbReference type="SAM" id="MobiDB-lite"/>
    </source>
</evidence>
<keyword evidence="3 11" id="KW-0812">Transmembrane</keyword>
<dbReference type="GO" id="GO:0005484">
    <property type="term" value="F:SNAP receptor activity"/>
    <property type="evidence" value="ECO:0007669"/>
    <property type="project" value="InterPro"/>
</dbReference>